<dbReference type="KEGG" id="cqi:110725065"/>
<dbReference type="InterPro" id="IPR010632">
    <property type="entry name" value="DUF1221"/>
</dbReference>
<accession>A0A803M4X2</accession>
<organism evidence="3 4">
    <name type="scientific">Chenopodium quinoa</name>
    <name type="common">Quinoa</name>
    <dbReference type="NCBI Taxonomy" id="63459"/>
    <lineage>
        <taxon>Eukaryota</taxon>
        <taxon>Viridiplantae</taxon>
        <taxon>Streptophyta</taxon>
        <taxon>Embryophyta</taxon>
        <taxon>Tracheophyta</taxon>
        <taxon>Spermatophyta</taxon>
        <taxon>Magnoliopsida</taxon>
        <taxon>eudicotyledons</taxon>
        <taxon>Gunneridae</taxon>
        <taxon>Pentapetalae</taxon>
        <taxon>Caryophyllales</taxon>
        <taxon>Chenopodiaceae</taxon>
        <taxon>Chenopodioideae</taxon>
        <taxon>Atripliceae</taxon>
        <taxon>Chenopodium</taxon>
    </lineage>
</organism>
<dbReference type="PANTHER" id="PTHR23257">
    <property type="entry name" value="SERINE-THREONINE PROTEIN KINASE"/>
    <property type="match status" value="1"/>
</dbReference>
<dbReference type="PANTHER" id="PTHR23257:SF969">
    <property type="entry name" value="INTEGRIN-LINKED PROTEIN KINASE"/>
    <property type="match status" value="1"/>
</dbReference>
<dbReference type="FunFam" id="1.10.510.10:FF:000778">
    <property type="entry name" value="Kinase family protein"/>
    <property type="match status" value="1"/>
</dbReference>
<protein>
    <recommendedName>
        <fullName evidence="2">Protein kinase domain-containing protein</fullName>
    </recommendedName>
</protein>
<feature type="domain" description="Protein kinase" evidence="2">
    <location>
        <begin position="240"/>
        <end position="514"/>
    </location>
</feature>
<dbReference type="PROSITE" id="PS50011">
    <property type="entry name" value="PROTEIN_KINASE_DOM"/>
    <property type="match status" value="1"/>
</dbReference>
<evidence type="ECO:0000313" key="4">
    <source>
        <dbReference type="Proteomes" id="UP000596660"/>
    </source>
</evidence>
<dbReference type="GO" id="GO:0004672">
    <property type="term" value="F:protein kinase activity"/>
    <property type="evidence" value="ECO:0007669"/>
    <property type="project" value="InterPro"/>
</dbReference>
<evidence type="ECO:0000256" key="1">
    <source>
        <dbReference type="SAM" id="MobiDB-lite"/>
    </source>
</evidence>
<dbReference type="Pfam" id="PF07714">
    <property type="entry name" value="PK_Tyr_Ser-Thr"/>
    <property type="match status" value="1"/>
</dbReference>
<dbReference type="InterPro" id="IPR011009">
    <property type="entry name" value="Kinase-like_dom_sf"/>
</dbReference>
<gene>
    <name evidence="3" type="primary">LOC110725065</name>
</gene>
<dbReference type="GO" id="GO:0005524">
    <property type="term" value="F:ATP binding"/>
    <property type="evidence" value="ECO:0007669"/>
    <property type="project" value="InterPro"/>
</dbReference>
<dbReference type="GeneID" id="110725065"/>
<dbReference type="SMART" id="SM00220">
    <property type="entry name" value="S_TKc"/>
    <property type="match status" value="1"/>
</dbReference>
<feature type="region of interest" description="Disordered" evidence="1">
    <location>
        <begin position="578"/>
        <end position="648"/>
    </location>
</feature>
<dbReference type="AlphaFoldDB" id="A0A803M4X2"/>
<dbReference type="InterPro" id="IPR000719">
    <property type="entry name" value="Prot_kinase_dom"/>
</dbReference>
<keyword evidence="4" id="KW-1185">Reference proteome</keyword>
<evidence type="ECO:0000313" key="3">
    <source>
        <dbReference type="EnsemblPlants" id="AUR62023495-RA:cds"/>
    </source>
</evidence>
<dbReference type="OMA" id="REDMWLL"/>
<dbReference type="InterPro" id="IPR001245">
    <property type="entry name" value="Ser-Thr/Tyr_kinase_cat_dom"/>
</dbReference>
<sequence>MEQFRQVGEVLGSLKALMVFQHHIQINKRQCCFLLDAFTMAYETIADEMRSNLRFEEKHKKWKVLEQPFKELYKILREAEAYVRNCFDSKNWWAKAITLYQNRDCIEFHIHNLLCCIPIVIEAIETAGELSSWDDDQINKRRLVWSRKYQNEWNDLKLFRWKLGKQYVVTEEICNQIDEVWKEDRWILLDKIQQKRIPESPGSTKYGQQLMNLLLKNLDEAGSLNGKLLPCSLLLNSKDYQVRKRLGNGGEYKEIFWLGETFVLRQIKGDIEPLIPELSQLLSLSHPNILQFLCGFMDDEKKECFLVTEQMSRNLSIHVKEFYGPRKRIPLALPVALDIMLQIARGMEYLHSKKIYHGDLKPSNILAEVRNISSEGFIHVKVTRFGLSSVTRHSQNKSNPSEELSFIWHAPEVLTEQEESKGATDDAKYTKKSDVYSFGMICFELLTGKVPFEDSHLQGEKMSRNIRVGERPLFPHHCPKYMTNFIKRCWHTDPDQRPTFSSICRILRYIKRFLMMNSDYSHPDTPVPYIDYYDIESGFLKKFSSWMSNEPYPVSEIPFQMFAFRVMEREKCISNIKDASESGSEAASMSGDDHVTTADDPLLSITERKNPIPDDNTKRRLSLNSRLPDSKANKFPGTQKGQSLRPPQLLRCSRSMQFTPDNHMLLANSQIRRKSGHASDSEL</sequence>
<dbReference type="OrthoDB" id="4062651at2759"/>
<dbReference type="EnsemblPlants" id="AUR62023495-RA">
    <property type="protein sequence ID" value="AUR62023495-RA:cds"/>
    <property type="gene ID" value="AUR62023495"/>
</dbReference>
<dbReference type="Pfam" id="PF06760">
    <property type="entry name" value="DUF1221"/>
    <property type="match status" value="1"/>
</dbReference>
<name>A0A803M4X2_CHEQI</name>
<reference evidence="3" key="2">
    <citation type="submission" date="2021-03" db="UniProtKB">
        <authorList>
            <consortium name="EnsemblPlants"/>
        </authorList>
    </citation>
    <scope>IDENTIFICATION</scope>
</reference>
<proteinExistence type="predicted"/>
<reference evidence="3" key="1">
    <citation type="journal article" date="2017" name="Nature">
        <title>The genome of Chenopodium quinoa.</title>
        <authorList>
            <person name="Jarvis D.E."/>
            <person name="Ho Y.S."/>
            <person name="Lightfoot D.J."/>
            <person name="Schmoeckel S.M."/>
            <person name="Li B."/>
            <person name="Borm T.J.A."/>
            <person name="Ohyanagi H."/>
            <person name="Mineta K."/>
            <person name="Michell C.T."/>
            <person name="Saber N."/>
            <person name="Kharbatia N.M."/>
            <person name="Rupper R.R."/>
            <person name="Sharp A.R."/>
            <person name="Dally N."/>
            <person name="Boughton B.A."/>
            <person name="Woo Y.H."/>
            <person name="Gao G."/>
            <person name="Schijlen E.G.W.M."/>
            <person name="Guo X."/>
            <person name="Momin A.A."/>
            <person name="Negrao S."/>
            <person name="Al-Babili S."/>
            <person name="Gehring C."/>
            <person name="Roessner U."/>
            <person name="Jung C."/>
            <person name="Murphy K."/>
            <person name="Arold S.T."/>
            <person name="Gojobori T."/>
            <person name="van der Linden C.G."/>
            <person name="van Loo E.N."/>
            <person name="Jellen E.N."/>
            <person name="Maughan P.J."/>
            <person name="Tester M."/>
        </authorList>
    </citation>
    <scope>NUCLEOTIDE SEQUENCE [LARGE SCALE GENOMIC DNA]</scope>
    <source>
        <strain evidence="3">cv. PI 614886</strain>
    </source>
</reference>
<dbReference type="Gramene" id="AUR62023495-RA">
    <property type="protein sequence ID" value="AUR62023495-RA:cds"/>
    <property type="gene ID" value="AUR62023495"/>
</dbReference>
<dbReference type="GO" id="GO:0007165">
    <property type="term" value="P:signal transduction"/>
    <property type="evidence" value="ECO:0007669"/>
    <property type="project" value="TreeGrafter"/>
</dbReference>
<dbReference type="Gene3D" id="1.10.510.10">
    <property type="entry name" value="Transferase(Phosphotransferase) domain 1"/>
    <property type="match status" value="1"/>
</dbReference>
<evidence type="ECO:0000259" key="2">
    <source>
        <dbReference type="PROSITE" id="PS50011"/>
    </source>
</evidence>
<dbReference type="Proteomes" id="UP000596660">
    <property type="component" value="Unplaced"/>
</dbReference>
<dbReference type="RefSeq" id="XP_021760228.1">
    <property type="nucleotide sequence ID" value="XM_021904536.1"/>
</dbReference>
<dbReference type="GO" id="GO:0005737">
    <property type="term" value="C:cytoplasm"/>
    <property type="evidence" value="ECO:0007669"/>
    <property type="project" value="TreeGrafter"/>
</dbReference>
<feature type="compositionally biased region" description="Low complexity" evidence="1">
    <location>
        <begin position="581"/>
        <end position="590"/>
    </location>
</feature>
<dbReference type="SUPFAM" id="SSF56112">
    <property type="entry name" value="Protein kinase-like (PK-like)"/>
    <property type="match status" value="1"/>
</dbReference>
<feature type="compositionally biased region" description="Basic and acidic residues" evidence="1">
    <location>
        <begin position="606"/>
        <end position="618"/>
    </location>
</feature>
<dbReference type="InterPro" id="IPR050167">
    <property type="entry name" value="Ser_Thr_protein_kinase"/>
</dbReference>